<dbReference type="Pfam" id="PF01370">
    <property type="entry name" value="Epimerase"/>
    <property type="match status" value="1"/>
</dbReference>
<dbReference type="InterPro" id="IPR036291">
    <property type="entry name" value="NAD(P)-bd_dom_sf"/>
</dbReference>
<dbReference type="InterPro" id="IPR051783">
    <property type="entry name" value="NAD(P)-dependent_oxidoreduct"/>
</dbReference>
<name>A0AAN6RL61_9PLEO</name>
<dbReference type="EMBL" id="WVTA01000003">
    <property type="protein sequence ID" value="KAK3215061.1"/>
    <property type="molecule type" value="Genomic_DNA"/>
</dbReference>
<dbReference type="Gene3D" id="3.40.50.720">
    <property type="entry name" value="NAD(P)-binding Rossmann-like Domain"/>
    <property type="match status" value="1"/>
</dbReference>
<dbReference type="GO" id="GO:0005737">
    <property type="term" value="C:cytoplasm"/>
    <property type="evidence" value="ECO:0007669"/>
    <property type="project" value="TreeGrafter"/>
</dbReference>
<proteinExistence type="predicted"/>
<keyword evidence="3" id="KW-1185">Reference proteome</keyword>
<dbReference type="AlphaFoldDB" id="A0AAN6RL61"/>
<evidence type="ECO:0000313" key="3">
    <source>
        <dbReference type="Proteomes" id="UP001280581"/>
    </source>
</evidence>
<dbReference type="PANTHER" id="PTHR48079:SF6">
    <property type="entry name" value="NAD(P)-BINDING DOMAIN-CONTAINING PROTEIN-RELATED"/>
    <property type="match status" value="1"/>
</dbReference>
<dbReference type="PANTHER" id="PTHR48079">
    <property type="entry name" value="PROTEIN YEEZ"/>
    <property type="match status" value="1"/>
</dbReference>
<dbReference type="InterPro" id="IPR001509">
    <property type="entry name" value="Epimerase_deHydtase"/>
</dbReference>
<sequence>MDRPRNILITGAAGYIGGSVLAELLSRTHGPIPGATMHAVVRSGEQLHALSKLGANIIQLDLSDGPAVATVINKNQTVDIIIHTASSIDRVLISNLLQALGRRRIIAKTPVYFVHSSVTTWYSEEAGWPFGAIEDTDSIYEKEKRLEIAHPVREANVLLVEMAKQYGIASFNLIIPNVYGLGSGEGRKVSILIPALIQASITAKVVHKFDKDGCPPAAHISDIADLYRIVLERILLDQAMPNGDDGYYFAQAHRAPWWAYMKALSRSMEARGLLEDSELRVWPSDETAARALNFPSQFIRAMGTASGGLQPINAYRLGWQPKWDEKMFLNRADEEVQAILDGNTIRTSIFEKVMTNPAI</sequence>
<evidence type="ECO:0000313" key="2">
    <source>
        <dbReference type="EMBL" id="KAK3215061.1"/>
    </source>
</evidence>
<dbReference type="Proteomes" id="UP001280581">
    <property type="component" value="Unassembled WGS sequence"/>
</dbReference>
<protein>
    <recommendedName>
        <fullName evidence="1">NAD-dependent epimerase/dehydratase domain-containing protein</fullName>
    </recommendedName>
</protein>
<reference evidence="2 3" key="1">
    <citation type="submission" date="2021-02" db="EMBL/GenBank/DDBJ databases">
        <title>Genome assembly of Pseudopithomyces chartarum.</title>
        <authorList>
            <person name="Jauregui R."/>
            <person name="Singh J."/>
            <person name="Voisey C."/>
        </authorList>
    </citation>
    <scope>NUCLEOTIDE SEQUENCE [LARGE SCALE GENOMIC DNA]</scope>
    <source>
        <strain evidence="2 3">AGR01</strain>
    </source>
</reference>
<dbReference type="GO" id="GO:0004029">
    <property type="term" value="F:aldehyde dehydrogenase (NAD+) activity"/>
    <property type="evidence" value="ECO:0007669"/>
    <property type="project" value="TreeGrafter"/>
</dbReference>
<gene>
    <name evidence="2" type="ORF">GRF29_19g2083996</name>
</gene>
<comment type="caution">
    <text evidence="2">The sequence shown here is derived from an EMBL/GenBank/DDBJ whole genome shotgun (WGS) entry which is preliminary data.</text>
</comment>
<dbReference type="SUPFAM" id="SSF51735">
    <property type="entry name" value="NAD(P)-binding Rossmann-fold domains"/>
    <property type="match status" value="1"/>
</dbReference>
<feature type="domain" description="NAD-dependent epimerase/dehydratase" evidence="1">
    <location>
        <begin position="7"/>
        <end position="233"/>
    </location>
</feature>
<accession>A0AAN6RL61</accession>
<organism evidence="2 3">
    <name type="scientific">Pseudopithomyces chartarum</name>
    <dbReference type="NCBI Taxonomy" id="1892770"/>
    <lineage>
        <taxon>Eukaryota</taxon>
        <taxon>Fungi</taxon>
        <taxon>Dikarya</taxon>
        <taxon>Ascomycota</taxon>
        <taxon>Pezizomycotina</taxon>
        <taxon>Dothideomycetes</taxon>
        <taxon>Pleosporomycetidae</taxon>
        <taxon>Pleosporales</taxon>
        <taxon>Massarineae</taxon>
        <taxon>Didymosphaeriaceae</taxon>
        <taxon>Pseudopithomyces</taxon>
    </lineage>
</organism>
<evidence type="ECO:0000259" key="1">
    <source>
        <dbReference type="Pfam" id="PF01370"/>
    </source>
</evidence>